<evidence type="ECO:0000313" key="3">
    <source>
        <dbReference type="Proteomes" id="UP001305647"/>
    </source>
</evidence>
<accession>A0AAN6Q9G3</accession>
<comment type="caution">
    <text evidence="2">The sequence shown here is derived from an EMBL/GenBank/DDBJ whole genome shotgun (WGS) entry which is preliminary data.</text>
</comment>
<evidence type="ECO:0000313" key="2">
    <source>
        <dbReference type="EMBL" id="KAK4105396.1"/>
    </source>
</evidence>
<proteinExistence type="predicted"/>
<dbReference type="InterPro" id="IPR032710">
    <property type="entry name" value="NTF2-like_dom_sf"/>
</dbReference>
<evidence type="ECO:0000259" key="1">
    <source>
        <dbReference type="Pfam" id="PF13577"/>
    </source>
</evidence>
<reference evidence="2" key="2">
    <citation type="submission" date="2023-05" db="EMBL/GenBank/DDBJ databases">
        <authorList>
            <consortium name="Lawrence Berkeley National Laboratory"/>
            <person name="Steindorff A."/>
            <person name="Hensen N."/>
            <person name="Bonometti L."/>
            <person name="Westerberg I."/>
            <person name="Brannstrom I.O."/>
            <person name="Guillou S."/>
            <person name="Cros-Aarteil S."/>
            <person name="Calhoun S."/>
            <person name="Haridas S."/>
            <person name="Kuo A."/>
            <person name="Mondo S."/>
            <person name="Pangilinan J."/>
            <person name="Riley R."/>
            <person name="Labutti K."/>
            <person name="Andreopoulos B."/>
            <person name="Lipzen A."/>
            <person name="Chen C."/>
            <person name="Yanf M."/>
            <person name="Daum C."/>
            <person name="Ng V."/>
            <person name="Clum A."/>
            <person name="Ohm R."/>
            <person name="Martin F."/>
            <person name="Silar P."/>
            <person name="Natvig D."/>
            <person name="Lalanne C."/>
            <person name="Gautier V."/>
            <person name="Ament-Velasquez S.L."/>
            <person name="Kruys A."/>
            <person name="Hutchinson M.I."/>
            <person name="Powell A.J."/>
            <person name="Barry K."/>
            <person name="Miller A.N."/>
            <person name="Grigoriev I.V."/>
            <person name="Debuchy R."/>
            <person name="Gladieux P."/>
            <person name="Thoren M.H."/>
            <person name="Johannesson H."/>
        </authorList>
    </citation>
    <scope>NUCLEOTIDE SEQUENCE</scope>
    <source>
        <strain evidence="2">CBS 757.83</strain>
    </source>
</reference>
<dbReference type="Proteomes" id="UP001305647">
    <property type="component" value="Unassembled WGS sequence"/>
</dbReference>
<feature type="domain" description="SnoaL-like" evidence="1">
    <location>
        <begin position="9"/>
        <end position="155"/>
    </location>
</feature>
<organism evidence="2 3">
    <name type="scientific">Parathielavia hyrcaniae</name>
    <dbReference type="NCBI Taxonomy" id="113614"/>
    <lineage>
        <taxon>Eukaryota</taxon>
        <taxon>Fungi</taxon>
        <taxon>Dikarya</taxon>
        <taxon>Ascomycota</taxon>
        <taxon>Pezizomycotina</taxon>
        <taxon>Sordariomycetes</taxon>
        <taxon>Sordariomycetidae</taxon>
        <taxon>Sordariales</taxon>
        <taxon>Chaetomiaceae</taxon>
        <taxon>Parathielavia</taxon>
    </lineage>
</organism>
<protein>
    <recommendedName>
        <fullName evidence="1">SnoaL-like domain-containing protein</fullName>
    </recommendedName>
</protein>
<sequence length="176" mass="19493">MASYDIVQYLLDHANIHDTVTKVPLYYDTHNLSGLESEVYAPTIEIDYTSILGGEPRVVSRADWIDEAGRILNNFAASQHITTGIITHLPQPGPNVIRPDKVTVHAQARGNMVGKSDGGDATVRLTQNGGLLEADLVWDADLERQGQNPWRISRYKVIKKWDRGDTTVVANVSSEK</sequence>
<dbReference type="Pfam" id="PF13577">
    <property type="entry name" value="SnoaL_4"/>
    <property type="match status" value="1"/>
</dbReference>
<dbReference type="InterPro" id="IPR037401">
    <property type="entry name" value="SnoaL-like"/>
</dbReference>
<reference evidence="2" key="1">
    <citation type="journal article" date="2023" name="Mol. Phylogenet. Evol.">
        <title>Genome-scale phylogeny and comparative genomics of the fungal order Sordariales.</title>
        <authorList>
            <person name="Hensen N."/>
            <person name="Bonometti L."/>
            <person name="Westerberg I."/>
            <person name="Brannstrom I.O."/>
            <person name="Guillou S."/>
            <person name="Cros-Aarteil S."/>
            <person name="Calhoun S."/>
            <person name="Haridas S."/>
            <person name="Kuo A."/>
            <person name="Mondo S."/>
            <person name="Pangilinan J."/>
            <person name="Riley R."/>
            <person name="LaButti K."/>
            <person name="Andreopoulos B."/>
            <person name="Lipzen A."/>
            <person name="Chen C."/>
            <person name="Yan M."/>
            <person name="Daum C."/>
            <person name="Ng V."/>
            <person name="Clum A."/>
            <person name="Steindorff A."/>
            <person name="Ohm R.A."/>
            <person name="Martin F."/>
            <person name="Silar P."/>
            <person name="Natvig D.O."/>
            <person name="Lalanne C."/>
            <person name="Gautier V."/>
            <person name="Ament-Velasquez S.L."/>
            <person name="Kruys A."/>
            <person name="Hutchinson M.I."/>
            <person name="Powell A.J."/>
            <person name="Barry K."/>
            <person name="Miller A.N."/>
            <person name="Grigoriev I.V."/>
            <person name="Debuchy R."/>
            <person name="Gladieux P."/>
            <person name="Hiltunen Thoren M."/>
            <person name="Johannesson H."/>
        </authorList>
    </citation>
    <scope>NUCLEOTIDE SEQUENCE</scope>
    <source>
        <strain evidence="2">CBS 757.83</strain>
    </source>
</reference>
<keyword evidence="3" id="KW-1185">Reference proteome</keyword>
<dbReference type="AlphaFoldDB" id="A0AAN6Q9G3"/>
<dbReference type="Gene3D" id="3.10.450.50">
    <property type="match status" value="1"/>
</dbReference>
<name>A0AAN6Q9G3_9PEZI</name>
<gene>
    <name evidence="2" type="ORF">N658DRAFT_503547</name>
</gene>
<dbReference type="SUPFAM" id="SSF54427">
    <property type="entry name" value="NTF2-like"/>
    <property type="match status" value="1"/>
</dbReference>
<dbReference type="EMBL" id="MU863625">
    <property type="protein sequence ID" value="KAK4105396.1"/>
    <property type="molecule type" value="Genomic_DNA"/>
</dbReference>